<feature type="domain" description="CBS" evidence="3">
    <location>
        <begin position="22"/>
        <end position="80"/>
    </location>
</feature>
<dbReference type="SUPFAM" id="SSF55874">
    <property type="entry name" value="ATPase domain of HSP90 chaperone/DNA topoisomerase II/histidine kinase"/>
    <property type="match status" value="1"/>
</dbReference>
<dbReference type="KEGG" id="tpt:Tpet_1429"/>
<dbReference type="PANTHER" id="PTHR43080:SF2">
    <property type="entry name" value="CBS DOMAIN-CONTAINING PROTEIN"/>
    <property type="match status" value="1"/>
</dbReference>
<protein>
    <submittedName>
        <fullName evidence="4">Putative anti-sigma regulatory factor, serine/threonine protein kinase</fullName>
    </submittedName>
</protein>
<dbReference type="Gene3D" id="3.30.565.10">
    <property type="entry name" value="Histidine kinase-like ATPase, C-terminal domain"/>
    <property type="match status" value="1"/>
</dbReference>
<dbReference type="SMR" id="A5IML9"/>
<reference evidence="4 5" key="2">
    <citation type="journal article" date="2009" name="Proc. Natl. Acad. Sci. U.S.A.">
        <title>On the chimeric nature, thermophilic origin, and phylogenetic placement of the Thermotogales.</title>
        <authorList>
            <person name="Zhaxybayeva O."/>
            <person name="Swithers K.S."/>
            <person name="Lapierre P."/>
            <person name="Fournier G.P."/>
            <person name="Bickhart D.M."/>
            <person name="DeBoy R.T."/>
            <person name="Nelson K.E."/>
            <person name="Nesbo C.L."/>
            <person name="Doolittle W.F."/>
            <person name="Gogarten J.P."/>
            <person name="Noll K.M."/>
        </authorList>
    </citation>
    <scope>NUCLEOTIDE SEQUENCE [LARGE SCALE GENOMIC DNA]</scope>
    <source>
        <strain evidence="5">ATCC BAA-488 / DSM 13995 / JCM 10881 / RKU-1</strain>
    </source>
</reference>
<sequence length="321" mass="36231">MSVSIIDRLQAIFQDVRVSEFMNPDVIYVTPDKTLLHVKEIMRIKRISGVPVVDDKKRVVGIVSLEDIIKALEGSYIKDSVEKRMTKNVVCLKETDTLQDAVKTFEKYGYGRFPVVDDEGKLVGIVTKHDIIYFLLAKLGIMYLHDKRMEEVLEKGTSLITGEVLEKGKADFVFHIDYFDVNMIGIGASKLKRFLLERGVDEELARRIAIATYEAEANVVIHSESDGYIYCFIDNEKITVRVEDRGKGIENLELAMREGYSTAPDHIRELGFGAGMGLPNMKRYSDKMVIISEVGKGVIVEMVFFRRDRGEDKGDSGKTGA</sequence>
<evidence type="ECO:0000256" key="2">
    <source>
        <dbReference type="PROSITE-ProRule" id="PRU00703"/>
    </source>
</evidence>
<dbReference type="CDD" id="cd02205">
    <property type="entry name" value="CBS_pair_SF"/>
    <property type="match status" value="1"/>
</dbReference>
<dbReference type="eggNOG" id="COG2172">
    <property type="taxonomic scope" value="Bacteria"/>
</dbReference>
<dbReference type="HOGENOM" id="CLU_926298_0_0_0"/>
<dbReference type="InterPro" id="IPR036890">
    <property type="entry name" value="HATPase_C_sf"/>
</dbReference>
<name>A5IML9_THEP1</name>
<dbReference type="PANTHER" id="PTHR43080">
    <property type="entry name" value="CBS DOMAIN-CONTAINING PROTEIN CBSX3, MITOCHONDRIAL"/>
    <property type="match status" value="1"/>
</dbReference>
<dbReference type="STRING" id="390874.Tpet_1429"/>
<dbReference type="InterPro" id="IPR003594">
    <property type="entry name" value="HATPase_dom"/>
</dbReference>
<dbReference type="SMART" id="SM00116">
    <property type="entry name" value="CBS"/>
    <property type="match status" value="2"/>
</dbReference>
<dbReference type="RefSeq" id="WP_004081550.1">
    <property type="nucleotide sequence ID" value="NC_009486.1"/>
</dbReference>
<keyword evidence="4" id="KW-0418">Kinase</keyword>
<gene>
    <name evidence="4" type="ordered locus">Tpet_1429</name>
</gene>
<keyword evidence="4" id="KW-0723">Serine/threonine-protein kinase</keyword>
<evidence type="ECO:0000313" key="4">
    <source>
        <dbReference type="EMBL" id="ABQ47442.1"/>
    </source>
</evidence>
<dbReference type="InterPro" id="IPR051257">
    <property type="entry name" value="Diverse_CBS-Domain"/>
</dbReference>
<dbReference type="InterPro" id="IPR000644">
    <property type="entry name" value="CBS_dom"/>
</dbReference>
<feature type="domain" description="CBS" evidence="3">
    <location>
        <begin position="85"/>
        <end position="141"/>
    </location>
</feature>
<dbReference type="SUPFAM" id="SSF54631">
    <property type="entry name" value="CBS-domain pair"/>
    <property type="match status" value="1"/>
</dbReference>
<dbReference type="AlphaFoldDB" id="A5IML9"/>
<dbReference type="PROSITE" id="PS51371">
    <property type="entry name" value="CBS"/>
    <property type="match status" value="2"/>
</dbReference>
<dbReference type="Pfam" id="PF00571">
    <property type="entry name" value="CBS"/>
    <property type="match status" value="2"/>
</dbReference>
<dbReference type="Pfam" id="PF13581">
    <property type="entry name" value="HATPase_c_2"/>
    <property type="match status" value="1"/>
</dbReference>
<organism evidence="4 5">
    <name type="scientific">Thermotoga petrophila (strain ATCC BAA-488 / DSM 13995 / JCM 10881 / RKU-1)</name>
    <dbReference type="NCBI Taxonomy" id="390874"/>
    <lineage>
        <taxon>Bacteria</taxon>
        <taxon>Thermotogati</taxon>
        <taxon>Thermotogota</taxon>
        <taxon>Thermotogae</taxon>
        <taxon>Thermotogales</taxon>
        <taxon>Thermotogaceae</taxon>
        <taxon>Thermotoga</taxon>
    </lineage>
</organism>
<dbReference type="GO" id="GO:0004674">
    <property type="term" value="F:protein serine/threonine kinase activity"/>
    <property type="evidence" value="ECO:0007669"/>
    <property type="project" value="UniProtKB-KW"/>
</dbReference>
<evidence type="ECO:0000259" key="3">
    <source>
        <dbReference type="PROSITE" id="PS51371"/>
    </source>
</evidence>
<evidence type="ECO:0000313" key="5">
    <source>
        <dbReference type="Proteomes" id="UP000006558"/>
    </source>
</evidence>
<accession>A5IML9</accession>
<keyword evidence="1 2" id="KW-0129">CBS domain</keyword>
<dbReference type="Gene3D" id="3.10.580.10">
    <property type="entry name" value="CBS-domain"/>
    <property type="match status" value="2"/>
</dbReference>
<reference evidence="5" key="1">
    <citation type="submission" date="2007-05" db="EMBL/GenBank/DDBJ databases">
        <title>Complete sequence of Thermotoga petrophila RKU-1.</title>
        <authorList>
            <consortium name="US DOE Joint Genome Institute"/>
            <person name="Copeland A."/>
            <person name="Lucas S."/>
            <person name="Lapidus A."/>
            <person name="Barry K."/>
            <person name="Glavina del Rio T."/>
            <person name="Dalin E."/>
            <person name="Tice H."/>
            <person name="Pitluck S."/>
            <person name="Sims D."/>
            <person name="Brettin T."/>
            <person name="Bruce D."/>
            <person name="Detter J.C."/>
            <person name="Han C."/>
            <person name="Tapia R."/>
            <person name="Schmutz J."/>
            <person name="Larimer F."/>
            <person name="Land M."/>
            <person name="Hauser L."/>
            <person name="Kyrpides N."/>
            <person name="Mikhailova N."/>
            <person name="Nelson K."/>
            <person name="Gogarten J.P."/>
            <person name="Noll K."/>
            <person name="Richardson P."/>
        </authorList>
    </citation>
    <scope>NUCLEOTIDE SEQUENCE [LARGE SCALE GENOMIC DNA]</scope>
    <source>
        <strain evidence="5">ATCC BAA-488 / DSM 13995 / JCM 10881 / RKU-1</strain>
    </source>
</reference>
<evidence type="ECO:0000256" key="1">
    <source>
        <dbReference type="ARBA" id="ARBA00023122"/>
    </source>
</evidence>
<dbReference type="eggNOG" id="COG0517">
    <property type="taxonomic scope" value="Bacteria"/>
</dbReference>
<proteinExistence type="predicted"/>
<keyword evidence="4" id="KW-0808">Transferase</keyword>
<dbReference type="Proteomes" id="UP000006558">
    <property type="component" value="Chromosome"/>
</dbReference>
<dbReference type="InterPro" id="IPR046342">
    <property type="entry name" value="CBS_dom_sf"/>
</dbReference>
<dbReference type="EMBL" id="CP000702">
    <property type="protein sequence ID" value="ABQ47442.1"/>
    <property type="molecule type" value="Genomic_DNA"/>
</dbReference>